<dbReference type="Gene3D" id="1.20.1250.20">
    <property type="entry name" value="MFS general substrate transporter like domains"/>
    <property type="match status" value="1"/>
</dbReference>
<keyword evidence="3 5" id="KW-1133">Transmembrane helix</keyword>
<feature type="transmembrane region" description="Helical" evidence="5">
    <location>
        <begin position="120"/>
        <end position="139"/>
    </location>
</feature>
<dbReference type="SUPFAM" id="SSF103473">
    <property type="entry name" value="MFS general substrate transporter"/>
    <property type="match status" value="1"/>
</dbReference>
<dbReference type="EMBL" id="DF933843">
    <property type="protein sequence ID" value="GAM43234.1"/>
    <property type="molecule type" value="Genomic_DNA"/>
</dbReference>
<evidence type="ECO:0000256" key="1">
    <source>
        <dbReference type="ARBA" id="ARBA00004141"/>
    </source>
</evidence>
<name>A0A0B8MYM3_TALPI</name>
<gene>
    <name evidence="7" type="ORF">TCE0_047r17877</name>
</gene>
<feature type="transmembrane region" description="Helical" evidence="5">
    <location>
        <begin position="408"/>
        <end position="434"/>
    </location>
</feature>
<keyword evidence="8" id="KW-1185">Reference proteome</keyword>
<feature type="transmembrane region" description="Helical" evidence="5">
    <location>
        <begin position="383"/>
        <end position="402"/>
    </location>
</feature>
<accession>A0A0B8MYM3</accession>
<feature type="domain" description="Major facilitator superfamily (MFS) profile" evidence="6">
    <location>
        <begin position="46"/>
        <end position="503"/>
    </location>
</feature>
<dbReference type="Proteomes" id="UP000053095">
    <property type="component" value="Unassembled WGS sequence"/>
</dbReference>
<dbReference type="InterPro" id="IPR020846">
    <property type="entry name" value="MFS_dom"/>
</dbReference>
<feature type="transmembrane region" description="Helical" evidence="5">
    <location>
        <begin position="178"/>
        <end position="202"/>
    </location>
</feature>
<feature type="transmembrane region" description="Helical" evidence="5">
    <location>
        <begin position="208"/>
        <end position="228"/>
    </location>
</feature>
<feature type="transmembrane region" description="Helical" evidence="5">
    <location>
        <begin position="93"/>
        <end position="113"/>
    </location>
</feature>
<dbReference type="GO" id="GO:0005886">
    <property type="term" value="C:plasma membrane"/>
    <property type="evidence" value="ECO:0007669"/>
    <property type="project" value="TreeGrafter"/>
</dbReference>
<evidence type="ECO:0000313" key="7">
    <source>
        <dbReference type="EMBL" id="GAM43234.1"/>
    </source>
</evidence>
<comment type="subcellular location">
    <subcellularLocation>
        <location evidence="1">Membrane</location>
        <topology evidence="1">Multi-pass membrane protein</topology>
    </subcellularLocation>
</comment>
<evidence type="ECO:0000256" key="4">
    <source>
        <dbReference type="ARBA" id="ARBA00023136"/>
    </source>
</evidence>
<keyword evidence="4 5" id="KW-0472">Membrane</keyword>
<dbReference type="Pfam" id="PF07690">
    <property type="entry name" value="MFS_1"/>
    <property type="match status" value="1"/>
</dbReference>
<organism evidence="7 8">
    <name type="scientific">Talaromyces pinophilus</name>
    <name type="common">Penicillium pinophilum</name>
    <dbReference type="NCBI Taxonomy" id="128442"/>
    <lineage>
        <taxon>Eukaryota</taxon>
        <taxon>Fungi</taxon>
        <taxon>Dikarya</taxon>
        <taxon>Ascomycota</taxon>
        <taxon>Pezizomycotina</taxon>
        <taxon>Eurotiomycetes</taxon>
        <taxon>Eurotiomycetidae</taxon>
        <taxon>Eurotiales</taxon>
        <taxon>Trichocomaceae</taxon>
        <taxon>Talaromyces</taxon>
        <taxon>Talaromyces sect. Talaromyces</taxon>
    </lineage>
</organism>
<feature type="transmembrane region" description="Helical" evidence="5">
    <location>
        <begin position="296"/>
        <end position="321"/>
    </location>
</feature>
<sequence length="526" mass="57634">MEKPSTRSLGTVQLRHEVTNEVILVPTPSNNPNDPLNWSNARKYYILGLVSFGIFLVNFAAVGPSVALVSIAISFFGNGPHLANDISSKASYFQTAAALMIGVGNLFWVPLAIKYGKRPVYVLSFVVFLVSCIWCGVAESFGSELAARIILGTACGAPEIVAPLTLTDMFFLHQRGTVMVIYTCALSCGVGAGVVISGLITIHNSWRVIYWLCVALVGVTTMLVIFTFPETSYKRQITADATHHVEAVEDSPKVSETKVEENVAPVPQRQSYTQSLRIFTTTYTDESLFKLAVRQIFALALPAVFWATLISSVTIGMIVVISANFSTAFSAIYGFETWQSGLTFIASIIGSLVAIFVGGHFTDFIADKLTLRNGGIRTPEMRLPALLVSLISSPLACILYGIGCGKKLHWICAVFGIGLVNFTTVQSTNIAIVYILDSYHPIGGEVIVTQSVFKALFGFVLSFYVDQWIDESGYIRTFGTLAGISAAVFACVIPFYFWGNQLRHKTWQWNFVKQLLHWNVDREVGE</sequence>
<dbReference type="PANTHER" id="PTHR23502">
    <property type="entry name" value="MAJOR FACILITATOR SUPERFAMILY"/>
    <property type="match status" value="1"/>
</dbReference>
<feature type="transmembrane region" description="Helical" evidence="5">
    <location>
        <begin position="446"/>
        <end position="465"/>
    </location>
</feature>
<feature type="transmembrane region" description="Helical" evidence="5">
    <location>
        <begin position="341"/>
        <end position="362"/>
    </location>
</feature>
<evidence type="ECO:0000313" key="8">
    <source>
        <dbReference type="Proteomes" id="UP000053095"/>
    </source>
</evidence>
<evidence type="ECO:0000259" key="6">
    <source>
        <dbReference type="PROSITE" id="PS50850"/>
    </source>
</evidence>
<feature type="transmembrane region" description="Helical" evidence="5">
    <location>
        <begin position="44"/>
        <end position="73"/>
    </location>
</feature>
<feature type="transmembrane region" description="Helical" evidence="5">
    <location>
        <begin position="477"/>
        <end position="498"/>
    </location>
</feature>
<proteinExistence type="predicted"/>
<dbReference type="PANTHER" id="PTHR23502:SF34">
    <property type="entry name" value="PROTEIN HOL1"/>
    <property type="match status" value="1"/>
</dbReference>
<keyword evidence="2 5" id="KW-0812">Transmembrane</keyword>
<dbReference type="GO" id="GO:0022857">
    <property type="term" value="F:transmembrane transporter activity"/>
    <property type="evidence" value="ECO:0007669"/>
    <property type="project" value="InterPro"/>
</dbReference>
<dbReference type="PROSITE" id="PS50850">
    <property type="entry name" value="MFS"/>
    <property type="match status" value="1"/>
</dbReference>
<feature type="transmembrane region" description="Helical" evidence="5">
    <location>
        <begin position="145"/>
        <end position="166"/>
    </location>
</feature>
<dbReference type="InterPro" id="IPR011701">
    <property type="entry name" value="MFS"/>
</dbReference>
<dbReference type="AlphaFoldDB" id="A0A0B8MYM3"/>
<protein>
    <recommendedName>
        <fullName evidence="6">Major facilitator superfamily (MFS) profile domain-containing protein</fullName>
    </recommendedName>
</protein>
<evidence type="ECO:0000256" key="2">
    <source>
        <dbReference type="ARBA" id="ARBA00022692"/>
    </source>
</evidence>
<reference evidence="8" key="1">
    <citation type="journal article" date="2015" name="Genome Announc.">
        <title>Draft genome sequence of Talaromyces cellulolyticus strain Y-94, a source of lignocellulosic biomass-degrading enzymes.</title>
        <authorList>
            <person name="Fujii T."/>
            <person name="Koike H."/>
            <person name="Sawayama S."/>
            <person name="Yano S."/>
            <person name="Inoue H."/>
        </authorList>
    </citation>
    <scope>NUCLEOTIDE SEQUENCE [LARGE SCALE GENOMIC DNA]</scope>
    <source>
        <strain evidence="8">Y-94</strain>
    </source>
</reference>
<evidence type="ECO:0000256" key="5">
    <source>
        <dbReference type="SAM" id="Phobius"/>
    </source>
</evidence>
<dbReference type="InterPro" id="IPR036259">
    <property type="entry name" value="MFS_trans_sf"/>
</dbReference>
<evidence type="ECO:0000256" key="3">
    <source>
        <dbReference type="ARBA" id="ARBA00022989"/>
    </source>
</evidence>